<accession>A0A6J6E6U5</accession>
<dbReference type="AlphaFoldDB" id="A0A6J6E6U5"/>
<protein>
    <submittedName>
        <fullName evidence="1">Unannotated protein</fullName>
    </submittedName>
</protein>
<organism evidence="1">
    <name type="scientific">freshwater metagenome</name>
    <dbReference type="NCBI Taxonomy" id="449393"/>
    <lineage>
        <taxon>unclassified sequences</taxon>
        <taxon>metagenomes</taxon>
        <taxon>ecological metagenomes</taxon>
    </lineage>
</organism>
<evidence type="ECO:0000313" key="1">
    <source>
        <dbReference type="EMBL" id="CAB4570975.1"/>
    </source>
</evidence>
<name>A0A6J6E6U5_9ZZZZ</name>
<sequence>MLLEEVPNGDVVVMWHVGFDGLDTFAGVRRRIAHAQPSAKVVLELHKRSSVPKGDGFEAWLDDRWLEIDAKVVAADKERFS</sequence>
<proteinExistence type="predicted"/>
<dbReference type="EMBL" id="CAEZTG010000109">
    <property type="protein sequence ID" value="CAB4570975.1"/>
    <property type="molecule type" value="Genomic_DNA"/>
</dbReference>
<reference evidence="1" key="1">
    <citation type="submission" date="2020-05" db="EMBL/GenBank/DDBJ databases">
        <authorList>
            <person name="Chiriac C."/>
            <person name="Salcher M."/>
            <person name="Ghai R."/>
            <person name="Kavagutti S V."/>
        </authorList>
    </citation>
    <scope>NUCLEOTIDE SEQUENCE</scope>
</reference>
<gene>
    <name evidence="1" type="ORF">UFOPK1603_01162</name>
</gene>